<keyword evidence="1" id="KW-0732">Signal</keyword>
<feature type="signal peptide" evidence="1">
    <location>
        <begin position="1"/>
        <end position="18"/>
    </location>
</feature>
<keyword evidence="4" id="KW-1185">Reference proteome</keyword>
<dbReference type="InterPro" id="IPR036761">
    <property type="entry name" value="TTHA0802/YceI-like_sf"/>
</dbReference>
<dbReference type="KEGG" id="slaa:EUU25_03415"/>
<proteinExistence type="predicted"/>
<dbReference type="Pfam" id="PF04264">
    <property type="entry name" value="YceI"/>
    <property type="match status" value="1"/>
</dbReference>
<dbReference type="EMBL" id="CP035733">
    <property type="protein sequence ID" value="QGY79745.1"/>
    <property type="molecule type" value="Genomic_DNA"/>
</dbReference>
<accession>A0A6I6L2F6</accession>
<dbReference type="AlphaFoldDB" id="A0A6I6L2F6"/>
<reference evidence="4" key="1">
    <citation type="submission" date="2019-01" db="EMBL/GenBank/DDBJ databases">
        <title>Sphingorhabdus lacus sp.nov., isolated from an oligotrophic freshwater lake.</title>
        <authorList>
            <person name="Park M."/>
        </authorList>
    </citation>
    <scope>NUCLEOTIDE SEQUENCE [LARGE SCALE GENOMIC DNA]</scope>
    <source>
        <strain evidence="4">IMCC1753</strain>
    </source>
</reference>
<dbReference type="InterPro" id="IPR007372">
    <property type="entry name" value="Lipid/polyisoprenoid-bd_YceI"/>
</dbReference>
<name>A0A6I6L2F6_9SPHN</name>
<feature type="domain" description="Lipid/polyisoprenoid-binding YceI-like" evidence="2">
    <location>
        <begin position="37"/>
        <end position="206"/>
    </location>
</feature>
<feature type="chain" id="PRO_5026281367" evidence="1">
    <location>
        <begin position="19"/>
        <end position="209"/>
    </location>
</feature>
<dbReference type="Proteomes" id="UP000428803">
    <property type="component" value="Chromosome"/>
</dbReference>
<evidence type="ECO:0000256" key="1">
    <source>
        <dbReference type="SAM" id="SignalP"/>
    </source>
</evidence>
<evidence type="ECO:0000259" key="2">
    <source>
        <dbReference type="SMART" id="SM00867"/>
    </source>
</evidence>
<dbReference type="OrthoDB" id="9811006at2"/>
<dbReference type="SUPFAM" id="SSF101874">
    <property type="entry name" value="YceI-like"/>
    <property type="match status" value="1"/>
</dbReference>
<evidence type="ECO:0000313" key="4">
    <source>
        <dbReference type="Proteomes" id="UP000428803"/>
    </source>
</evidence>
<protein>
    <submittedName>
        <fullName evidence="3">Polyisoprenoid-binding protein</fullName>
    </submittedName>
</protein>
<dbReference type="SMART" id="SM00867">
    <property type="entry name" value="YceI"/>
    <property type="match status" value="1"/>
</dbReference>
<dbReference type="PANTHER" id="PTHR34406">
    <property type="entry name" value="PROTEIN YCEI"/>
    <property type="match status" value="1"/>
</dbReference>
<evidence type="ECO:0000313" key="3">
    <source>
        <dbReference type="EMBL" id="QGY79745.1"/>
    </source>
</evidence>
<organism evidence="3 4">
    <name type="scientific">Sphingorhabdus lacus</name>
    <dbReference type="NCBI Taxonomy" id="392610"/>
    <lineage>
        <taxon>Bacteria</taxon>
        <taxon>Pseudomonadati</taxon>
        <taxon>Pseudomonadota</taxon>
        <taxon>Alphaproteobacteria</taxon>
        <taxon>Sphingomonadales</taxon>
        <taxon>Sphingomonadaceae</taxon>
        <taxon>Sphingorhabdus</taxon>
    </lineage>
</organism>
<dbReference type="Gene3D" id="2.40.128.110">
    <property type="entry name" value="Lipid/polyisoprenoid-binding, YceI-like"/>
    <property type="match status" value="1"/>
</dbReference>
<dbReference type="PANTHER" id="PTHR34406:SF1">
    <property type="entry name" value="PROTEIN YCEI"/>
    <property type="match status" value="1"/>
</dbReference>
<gene>
    <name evidence="3" type="ORF">EUU25_03415</name>
</gene>
<dbReference type="RefSeq" id="WP_158898299.1">
    <property type="nucleotide sequence ID" value="NZ_CP035733.1"/>
</dbReference>
<sequence>MRKLLLALPLLAAVPLMAQSALQLPGVADVSRVTAGTYQTDPGHTLIGWRVSHFGFNDYFGIFGDSTGTLTLDPKNPNAASVDITIPVGKVTTASAGLTGHLLRAGKDGGNADFFGPAPADAKFVSTKVEASGTKAKISGNLTLNGVTKPVVLDATFTGAGNNPFNKKATVGFHATTTIKRSEFGVSYGIPVVSDEVALDISVAFEKTS</sequence>